<organism evidence="1 2">
    <name type="scientific">Fulvimarina endophytica</name>
    <dbReference type="NCBI Taxonomy" id="2293836"/>
    <lineage>
        <taxon>Bacteria</taxon>
        <taxon>Pseudomonadati</taxon>
        <taxon>Pseudomonadota</taxon>
        <taxon>Alphaproteobacteria</taxon>
        <taxon>Hyphomicrobiales</taxon>
        <taxon>Aurantimonadaceae</taxon>
        <taxon>Fulvimarina</taxon>
    </lineage>
</organism>
<gene>
    <name evidence="1" type="ORF">DYI37_03270</name>
</gene>
<dbReference type="AlphaFoldDB" id="A0A371XB56"/>
<proteinExistence type="predicted"/>
<reference evidence="1 2" key="1">
    <citation type="submission" date="2018-08" db="EMBL/GenBank/DDBJ databases">
        <title>Fulvimarina sp. 85, whole genome shotgun sequence.</title>
        <authorList>
            <person name="Tuo L."/>
        </authorList>
    </citation>
    <scope>NUCLEOTIDE SEQUENCE [LARGE SCALE GENOMIC DNA]</scope>
    <source>
        <strain evidence="1 2">85</strain>
    </source>
</reference>
<evidence type="ECO:0000313" key="1">
    <source>
        <dbReference type="EMBL" id="RFC66476.1"/>
    </source>
</evidence>
<keyword evidence="2" id="KW-1185">Reference proteome</keyword>
<accession>A0A371XB56</accession>
<dbReference type="Proteomes" id="UP000264310">
    <property type="component" value="Unassembled WGS sequence"/>
</dbReference>
<name>A0A371XB56_9HYPH</name>
<dbReference type="EMBL" id="QURL01000001">
    <property type="protein sequence ID" value="RFC66476.1"/>
    <property type="molecule type" value="Genomic_DNA"/>
</dbReference>
<protein>
    <submittedName>
        <fullName evidence="1">Uncharacterized protein</fullName>
    </submittedName>
</protein>
<evidence type="ECO:0000313" key="2">
    <source>
        <dbReference type="Proteomes" id="UP000264310"/>
    </source>
</evidence>
<sequence>MGLTIVADAARSAASPGASALFPGLPSSRLATVAGPDRGFGPVPISSRRDAERMDRLVSAIAEEARRADQ</sequence>
<comment type="caution">
    <text evidence="1">The sequence shown here is derived from an EMBL/GenBank/DDBJ whole genome shotgun (WGS) entry which is preliminary data.</text>
</comment>